<evidence type="ECO:0000313" key="2">
    <source>
        <dbReference type="Proteomes" id="UP000276215"/>
    </source>
</evidence>
<accession>A0A3N4J2S8</accession>
<reference evidence="1 2" key="1">
    <citation type="journal article" date="2018" name="Nat. Ecol. Evol.">
        <title>Pezizomycetes genomes reveal the molecular basis of ectomycorrhizal truffle lifestyle.</title>
        <authorList>
            <person name="Murat C."/>
            <person name="Payen T."/>
            <person name="Noel B."/>
            <person name="Kuo A."/>
            <person name="Morin E."/>
            <person name="Chen J."/>
            <person name="Kohler A."/>
            <person name="Krizsan K."/>
            <person name="Balestrini R."/>
            <person name="Da Silva C."/>
            <person name="Montanini B."/>
            <person name="Hainaut M."/>
            <person name="Levati E."/>
            <person name="Barry K.W."/>
            <person name="Belfiori B."/>
            <person name="Cichocki N."/>
            <person name="Clum A."/>
            <person name="Dockter R.B."/>
            <person name="Fauchery L."/>
            <person name="Guy J."/>
            <person name="Iotti M."/>
            <person name="Le Tacon F."/>
            <person name="Lindquist E.A."/>
            <person name="Lipzen A."/>
            <person name="Malagnac F."/>
            <person name="Mello A."/>
            <person name="Molinier V."/>
            <person name="Miyauchi S."/>
            <person name="Poulain J."/>
            <person name="Riccioni C."/>
            <person name="Rubini A."/>
            <person name="Sitrit Y."/>
            <person name="Splivallo R."/>
            <person name="Traeger S."/>
            <person name="Wang M."/>
            <person name="Zifcakova L."/>
            <person name="Wipf D."/>
            <person name="Zambonelli A."/>
            <person name="Paolocci F."/>
            <person name="Nowrousian M."/>
            <person name="Ottonello S."/>
            <person name="Baldrian P."/>
            <person name="Spatafora J.W."/>
            <person name="Henrissat B."/>
            <person name="Nagy L.G."/>
            <person name="Aury J.M."/>
            <person name="Wincker P."/>
            <person name="Grigoriev I.V."/>
            <person name="Bonfante P."/>
            <person name="Martin F.M."/>
        </authorList>
    </citation>
    <scope>NUCLEOTIDE SEQUENCE [LARGE SCALE GENOMIC DNA]</scope>
    <source>
        <strain evidence="1 2">120613-1</strain>
    </source>
</reference>
<sequence length="162" mass="18127">MGEYKKTTEGQAKEVEQLNQDMRAVMSTTVVPIVAAVVLKSLYKKGVGLAPSEAHLSDTRGNTIRQHHDWFSRFGLANRQEMLDFAEVWPVVMAARNTAAHEVTGDNVITALSYCKGNLRRVLERAFRSLWGISPSNWHNASAAQRVMVFRNCSDSELDYLG</sequence>
<protein>
    <submittedName>
        <fullName evidence="1">Uncharacterized protein</fullName>
    </submittedName>
</protein>
<dbReference type="AlphaFoldDB" id="A0A3N4J2S8"/>
<gene>
    <name evidence="1" type="ORF">L873DRAFT_299698</name>
</gene>
<dbReference type="OrthoDB" id="5483285at2759"/>
<organism evidence="1 2">
    <name type="scientific">Choiromyces venosus 120613-1</name>
    <dbReference type="NCBI Taxonomy" id="1336337"/>
    <lineage>
        <taxon>Eukaryota</taxon>
        <taxon>Fungi</taxon>
        <taxon>Dikarya</taxon>
        <taxon>Ascomycota</taxon>
        <taxon>Pezizomycotina</taxon>
        <taxon>Pezizomycetes</taxon>
        <taxon>Pezizales</taxon>
        <taxon>Tuberaceae</taxon>
        <taxon>Choiromyces</taxon>
    </lineage>
</organism>
<dbReference type="Proteomes" id="UP000276215">
    <property type="component" value="Unassembled WGS sequence"/>
</dbReference>
<proteinExistence type="predicted"/>
<dbReference type="EMBL" id="ML120493">
    <property type="protein sequence ID" value="RPA91537.1"/>
    <property type="molecule type" value="Genomic_DNA"/>
</dbReference>
<keyword evidence="2" id="KW-1185">Reference proteome</keyword>
<evidence type="ECO:0000313" key="1">
    <source>
        <dbReference type="EMBL" id="RPA91537.1"/>
    </source>
</evidence>
<name>A0A3N4J2S8_9PEZI</name>